<name>A0A1L5P6A9_RHIET</name>
<protein>
    <submittedName>
        <fullName evidence="1">Uncharacterized protein</fullName>
    </submittedName>
</protein>
<dbReference type="AlphaFoldDB" id="A0A1L5P6A9"/>
<dbReference type="EMBL" id="CP017241">
    <property type="protein sequence ID" value="APO75652.1"/>
    <property type="molecule type" value="Genomic_DNA"/>
</dbReference>
<accession>A0A1L5P6A9</accession>
<sequence length="105" mass="11783">MRSGIILASRTPREVGTCVLEKLPALLAALGIAAFHEMRFYPSSCVCLFSQGQLTRRPEGESSPAFGLVQLESQELSLRKVLRRRVDERRRVARMLLNSRGTPEL</sequence>
<organism evidence="1 2">
    <name type="scientific">Rhizobium etli 8C-3</name>
    <dbReference type="NCBI Taxonomy" id="538025"/>
    <lineage>
        <taxon>Bacteria</taxon>
        <taxon>Pseudomonadati</taxon>
        <taxon>Pseudomonadota</taxon>
        <taxon>Alphaproteobacteria</taxon>
        <taxon>Hyphomicrobiales</taxon>
        <taxon>Rhizobiaceae</taxon>
        <taxon>Rhizobium/Agrobacterium group</taxon>
        <taxon>Rhizobium</taxon>
    </lineage>
</organism>
<evidence type="ECO:0000313" key="2">
    <source>
        <dbReference type="Proteomes" id="UP000185109"/>
    </source>
</evidence>
<proteinExistence type="predicted"/>
<evidence type="ECO:0000313" key="1">
    <source>
        <dbReference type="EMBL" id="APO75652.1"/>
    </source>
</evidence>
<gene>
    <name evidence="1" type="ORF">AM571_CH02848</name>
</gene>
<dbReference type="Proteomes" id="UP000185109">
    <property type="component" value="Chromosome"/>
</dbReference>
<reference evidence="1 2" key="1">
    <citation type="submission" date="2016-09" db="EMBL/GenBank/DDBJ databases">
        <title>The complete genome sequences of Rhizobium gallicum, symbiovars gallicum and phaseoli, symbionts associated to common bean (Phaseolus vulgaris).</title>
        <authorList>
            <person name="Bustos P."/>
            <person name="Santamaria R.I."/>
            <person name="Perez-Carrascal O.M."/>
            <person name="Juarez S."/>
            <person name="Lozano L."/>
            <person name="Martinez-Flores I."/>
            <person name="Martinez-Romero E."/>
            <person name="Cevallos M."/>
            <person name="Romero D."/>
            <person name="Davila G."/>
            <person name="Gonzalez V."/>
        </authorList>
    </citation>
    <scope>NUCLEOTIDE SEQUENCE [LARGE SCALE GENOMIC DNA]</scope>
    <source>
        <strain evidence="1 2">8C-3</strain>
    </source>
</reference>